<organism evidence="20 21">
    <name type="scientific">Planococcus lenghuensis</name>
    <dbReference type="NCBI Taxonomy" id="2213202"/>
    <lineage>
        <taxon>Bacteria</taxon>
        <taxon>Bacillati</taxon>
        <taxon>Bacillota</taxon>
        <taxon>Bacilli</taxon>
        <taxon>Bacillales</taxon>
        <taxon>Caryophanaceae</taxon>
        <taxon>Planococcus</taxon>
    </lineage>
</organism>
<dbReference type="GO" id="GO:0005525">
    <property type="term" value="F:GTP binding"/>
    <property type="evidence" value="ECO:0007669"/>
    <property type="project" value="UniProtKB-KW"/>
</dbReference>
<feature type="binding site" evidence="19">
    <location>
        <position position="66"/>
    </location>
    <ligand>
        <name>GTP</name>
        <dbReference type="ChEBI" id="CHEBI:37565"/>
    </ligand>
</feature>
<dbReference type="Proteomes" id="UP000188184">
    <property type="component" value="Chromosome"/>
</dbReference>
<evidence type="ECO:0000256" key="7">
    <source>
        <dbReference type="ARBA" id="ARBA00007490"/>
    </source>
</evidence>
<keyword evidence="15 19" id="KW-0342">GTP-binding</keyword>
<gene>
    <name evidence="20" type="ORF">B0X71_15210</name>
</gene>
<dbReference type="EMBL" id="CP019640">
    <property type="protein sequence ID" value="AQQ54314.1"/>
    <property type="molecule type" value="Genomic_DNA"/>
</dbReference>
<feature type="active site" description="GMP-histidine intermediate" evidence="18">
    <location>
        <position position="53"/>
    </location>
</feature>
<comment type="catalytic activity">
    <reaction evidence="3">
        <text>adenosylcob(III)inamide + GTP = adenosylcob(III)inamide phosphate + GDP + H(+)</text>
        <dbReference type="Rhea" id="RHEA:15765"/>
        <dbReference type="ChEBI" id="CHEBI:2480"/>
        <dbReference type="ChEBI" id="CHEBI:15378"/>
        <dbReference type="ChEBI" id="CHEBI:37565"/>
        <dbReference type="ChEBI" id="CHEBI:58189"/>
        <dbReference type="ChEBI" id="CHEBI:58502"/>
        <dbReference type="EC" id="2.7.1.156"/>
    </reaction>
</comment>
<dbReference type="RefSeq" id="WP_077590205.1">
    <property type="nucleotide sequence ID" value="NZ_CP019640.1"/>
</dbReference>
<keyword evidence="13 20" id="KW-0418">Kinase</keyword>
<dbReference type="GO" id="GO:0043752">
    <property type="term" value="F:adenosylcobinamide kinase activity"/>
    <property type="evidence" value="ECO:0007669"/>
    <property type="project" value="UniProtKB-EC"/>
</dbReference>
<keyword evidence="12 19" id="KW-0547">Nucleotide-binding</keyword>
<evidence type="ECO:0000256" key="19">
    <source>
        <dbReference type="PIRSR" id="PIRSR006135-2"/>
    </source>
</evidence>
<comment type="catalytic activity">
    <reaction evidence="1">
        <text>adenosylcob(III)inamide + ATP = adenosylcob(III)inamide phosphate + ADP + H(+)</text>
        <dbReference type="Rhea" id="RHEA:15769"/>
        <dbReference type="ChEBI" id="CHEBI:2480"/>
        <dbReference type="ChEBI" id="CHEBI:15378"/>
        <dbReference type="ChEBI" id="CHEBI:30616"/>
        <dbReference type="ChEBI" id="CHEBI:58502"/>
        <dbReference type="ChEBI" id="CHEBI:456216"/>
        <dbReference type="EC" id="2.7.1.156"/>
    </reaction>
</comment>
<dbReference type="GO" id="GO:0008820">
    <property type="term" value="F:cobinamide phosphate guanylyltransferase activity"/>
    <property type="evidence" value="ECO:0007669"/>
    <property type="project" value="UniProtKB-EC"/>
</dbReference>
<feature type="binding site" evidence="19">
    <location>
        <begin position="11"/>
        <end position="18"/>
    </location>
    <ligand>
        <name>GTP</name>
        <dbReference type="ChEBI" id="CHEBI:37565"/>
    </ligand>
</feature>
<evidence type="ECO:0000256" key="14">
    <source>
        <dbReference type="ARBA" id="ARBA00022840"/>
    </source>
</evidence>
<dbReference type="UniPathway" id="UPA00148">
    <property type="reaction ID" value="UER00236"/>
</dbReference>
<proteinExistence type="inferred from homology"/>
<dbReference type="InterPro" id="IPR027417">
    <property type="entry name" value="P-loop_NTPase"/>
</dbReference>
<name>A0A1Q2L1R6_9BACL</name>
<evidence type="ECO:0000256" key="9">
    <source>
        <dbReference type="ARBA" id="ARBA00012523"/>
    </source>
</evidence>
<dbReference type="PIRSF" id="PIRSF006135">
    <property type="entry name" value="CobU"/>
    <property type="match status" value="1"/>
</dbReference>
<comment type="pathway">
    <text evidence="5">Cofactor biosynthesis; adenosylcobalamin biosynthesis; adenosylcobalamin from cob(II)yrinate a,c-diamide: step 6/7.</text>
</comment>
<evidence type="ECO:0000256" key="4">
    <source>
        <dbReference type="ARBA" id="ARBA00003889"/>
    </source>
</evidence>
<dbReference type="Gene3D" id="3.40.50.300">
    <property type="entry name" value="P-loop containing nucleotide triphosphate hydrolases"/>
    <property type="match status" value="1"/>
</dbReference>
<dbReference type="GO" id="GO:0005524">
    <property type="term" value="F:ATP binding"/>
    <property type="evidence" value="ECO:0007669"/>
    <property type="project" value="UniProtKB-KW"/>
</dbReference>
<dbReference type="SUPFAM" id="SSF52540">
    <property type="entry name" value="P-loop containing nucleoside triphosphate hydrolases"/>
    <property type="match status" value="1"/>
</dbReference>
<evidence type="ECO:0000256" key="6">
    <source>
        <dbReference type="ARBA" id="ARBA00005159"/>
    </source>
</evidence>
<keyword evidence="11" id="KW-0808">Transferase</keyword>
<evidence type="ECO:0000256" key="1">
    <source>
        <dbReference type="ARBA" id="ARBA00000312"/>
    </source>
</evidence>
<dbReference type="PANTHER" id="PTHR34848">
    <property type="match status" value="1"/>
</dbReference>
<evidence type="ECO:0000256" key="10">
    <source>
        <dbReference type="ARBA" id="ARBA00022573"/>
    </source>
</evidence>
<dbReference type="CDD" id="cd00544">
    <property type="entry name" value="CobU"/>
    <property type="match status" value="1"/>
</dbReference>
<evidence type="ECO:0000313" key="20">
    <source>
        <dbReference type="EMBL" id="AQQ54314.1"/>
    </source>
</evidence>
<accession>A0A1Q2L1R6</accession>
<evidence type="ECO:0000256" key="13">
    <source>
        <dbReference type="ARBA" id="ARBA00022777"/>
    </source>
</evidence>
<comment type="similarity">
    <text evidence="7">Belongs to the CobU/CobP family.</text>
</comment>
<dbReference type="Pfam" id="PF02283">
    <property type="entry name" value="CobU"/>
    <property type="match status" value="1"/>
</dbReference>
<evidence type="ECO:0000256" key="17">
    <source>
        <dbReference type="ARBA" id="ARBA00030571"/>
    </source>
</evidence>
<dbReference type="AlphaFoldDB" id="A0A1Q2L1R6"/>
<evidence type="ECO:0000256" key="5">
    <source>
        <dbReference type="ARBA" id="ARBA00004692"/>
    </source>
</evidence>
<evidence type="ECO:0000256" key="3">
    <source>
        <dbReference type="ARBA" id="ARBA00001522"/>
    </source>
</evidence>
<keyword evidence="14" id="KW-0067">ATP-binding</keyword>
<sequence>MAAGKLIFVCGGVRSGKSNYAEKRILEVDSARRIYIASGKASDAEMEARIQRHRNEREGLGWLTIEQPTDLAQTISHLKKGDAVLWDCLTTYLANELYDGWETGAECATIPGCMDRKWRLLQEAIRNIREIAGLVVIVSNEVLDEPVQSEIYQRWLGMMHRWLAAEADEAIEIEFGMAQKRK</sequence>
<dbReference type="PANTHER" id="PTHR34848:SF1">
    <property type="entry name" value="BIFUNCTIONAL ADENOSYLCOBALAMIN BIOSYNTHESIS PROTEIN COBU"/>
    <property type="match status" value="1"/>
</dbReference>
<dbReference type="EC" id="2.7.7.62" evidence="9"/>
<evidence type="ECO:0000256" key="8">
    <source>
        <dbReference type="ARBA" id="ARBA00012016"/>
    </source>
</evidence>
<keyword evidence="21" id="KW-1185">Reference proteome</keyword>
<dbReference type="OrthoDB" id="9799422at2"/>
<protein>
    <recommendedName>
        <fullName evidence="16">Adenosylcobinamide kinase</fullName>
        <ecNumber evidence="8">2.7.1.156</ecNumber>
        <ecNumber evidence="9">2.7.7.62</ecNumber>
    </recommendedName>
    <alternativeName>
        <fullName evidence="17">Adenosylcobinamide-phosphate guanylyltransferase</fullName>
    </alternativeName>
</protein>
<feature type="binding site" evidence="19">
    <location>
        <begin position="54"/>
        <end position="57"/>
    </location>
    <ligand>
        <name>GTP</name>
        <dbReference type="ChEBI" id="CHEBI:37565"/>
    </ligand>
</feature>
<evidence type="ECO:0000256" key="12">
    <source>
        <dbReference type="ARBA" id="ARBA00022741"/>
    </source>
</evidence>
<feature type="binding site" evidence="19">
    <location>
        <position position="87"/>
    </location>
    <ligand>
        <name>GTP</name>
        <dbReference type="ChEBI" id="CHEBI:37565"/>
    </ligand>
</feature>
<evidence type="ECO:0000256" key="11">
    <source>
        <dbReference type="ARBA" id="ARBA00022679"/>
    </source>
</evidence>
<comment type="pathway">
    <text evidence="6">Cofactor biosynthesis; adenosylcobalamin biosynthesis; adenosylcobalamin from cob(II)yrinate a,c-diamide: step 5/7.</text>
</comment>
<comment type="catalytic activity">
    <reaction evidence="2">
        <text>adenosylcob(III)inamide phosphate + GTP + H(+) = adenosylcob(III)inamide-GDP + diphosphate</text>
        <dbReference type="Rhea" id="RHEA:22712"/>
        <dbReference type="ChEBI" id="CHEBI:15378"/>
        <dbReference type="ChEBI" id="CHEBI:33019"/>
        <dbReference type="ChEBI" id="CHEBI:37565"/>
        <dbReference type="ChEBI" id="CHEBI:58502"/>
        <dbReference type="ChEBI" id="CHEBI:60487"/>
        <dbReference type="EC" id="2.7.7.62"/>
    </reaction>
</comment>
<keyword evidence="10" id="KW-0169">Cobalamin biosynthesis</keyword>
<dbReference type="InterPro" id="IPR003203">
    <property type="entry name" value="CobU/CobP"/>
</dbReference>
<evidence type="ECO:0000256" key="2">
    <source>
        <dbReference type="ARBA" id="ARBA00000711"/>
    </source>
</evidence>
<dbReference type="EC" id="2.7.1.156" evidence="8"/>
<evidence type="ECO:0000256" key="16">
    <source>
        <dbReference type="ARBA" id="ARBA00029570"/>
    </source>
</evidence>
<comment type="function">
    <text evidence="4">Catalyzes ATP-dependent phosphorylation of adenosylcobinamide and addition of GMP to adenosylcobinamide phosphate.</text>
</comment>
<reference evidence="20 21" key="1">
    <citation type="submission" date="2017-02" db="EMBL/GenBank/DDBJ databases">
        <title>The complete genomic sequence of a novel cold adapted crude oil-degrading bacterium Planococcus qaidamina Y42.</title>
        <authorList>
            <person name="Yang R."/>
        </authorList>
    </citation>
    <scope>NUCLEOTIDE SEQUENCE [LARGE SCALE GENOMIC DNA]</scope>
    <source>
        <strain evidence="20 21">Y42</strain>
    </source>
</reference>
<evidence type="ECO:0000313" key="21">
    <source>
        <dbReference type="Proteomes" id="UP000188184"/>
    </source>
</evidence>
<feature type="binding site" evidence="19">
    <location>
        <begin position="37"/>
        <end position="39"/>
    </location>
    <ligand>
        <name>GTP</name>
        <dbReference type="ChEBI" id="CHEBI:37565"/>
    </ligand>
</feature>
<evidence type="ECO:0000256" key="18">
    <source>
        <dbReference type="PIRSR" id="PIRSR006135-1"/>
    </source>
</evidence>
<dbReference type="GO" id="GO:0009236">
    <property type="term" value="P:cobalamin biosynthetic process"/>
    <property type="evidence" value="ECO:0007669"/>
    <property type="project" value="UniProtKB-UniPathway"/>
</dbReference>
<dbReference type="KEGG" id="pmar:B0X71_15210"/>
<evidence type="ECO:0000256" key="15">
    <source>
        <dbReference type="ARBA" id="ARBA00023134"/>
    </source>
</evidence>